<dbReference type="OrthoDB" id="4158657at2759"/>
<proteinExistence type="predicted"/>
<evidence type="ECO:0000256" key="3">
    <source>
        <dbReference type="SAM" id="Coils"/>
    </source>
</evidence>
<dbReference type="CDD" id="cd12014">
    <property type="entry name" value="SH3_RIM-BP_1"/>
    <property type="match status" value="1"/>
</dbReference>
<feature type="coiled-coil region" evidence="3">
    <location>
        <begin position="1"/>
        <end position="145"/>
    </location>
</feature>
<name>B7P1B7_IXOSC</name>
<dbReference type="FunFam" id="2.30.30.40:FF:000006">
    <property type="entry name" value="RIMS-binding protein 2 isoform X1"/>
    <property type="match status" value="1"/>
</dbReference>
<dbReference type="VEuPathDB" id="VectorBase:ISCP_027703"/>
<dbReference type="PROSITE" id="PS50002">
    <property type="entry name" value="SH3"/>
    <property type="match status" value="1"/>
</dbReference>
<dbReference type="InterPro" id="IPR001452">
    <property type="entry name" value="SH3_domain"/>
</dbReference>
<dbReference type="VEuPathDB" id="VectorBase:ISCW001034"/>
<dbReference type="EMBL" id="ABJB010177950">
    <property type="status" value="NOT_ANNOTATED_CDS"/>
    <property type="molecule type" value="Genomic_DNA"/>
</dbReference>
<evidence type="ECO:0000313" key="7">
    <source>
        <dbReference type="EnsemblMetazoa" id="ISCW001034-PA"/>
    </source>
</evidence>
<dbReference type="EMBL" id="ABJB010843009">
    <property type="status" value="NOT_ANNOTATED_CDS"/>
    <property type="molecule type" value="Genomic_DNA"/>
</dbReference>
<keyword evidence="8" id="KW-1185">Reference proteome</keyword>
<keyword evidence="3" id="KW-0175">Coiled coil</keyword>
<dbReference type="EMBL" id="ABJB010658130">
    <property type="status" value="NOT_ANNOTATED_CDS"/>
    <property type="molecule type" value="Genomic_DNA"/>
</dbReference>
<dbReference type="EMBL" id="ABJB010263661">
    <property type="status" value="NOT_ANNOTATED_CDS"/>
    <property type="molecule type" value="Genomic_DNA"/>
</dbReference>
<evidence type="ECO:0000313" key="6">
    <source>
        <dbReference type="EMBL" id="EEC00389.1"/>
    </source>
</evidence>
<dbReference type="PANTHER" id="PTHR14234">
    <property type="entry name" value="RIM BINDING PROTEIN-RELATED"/>
    <property type="match status" value="1"/>
</dbReference>
<dbReference type="InterPro" id="IPR040325">
    <property type="entry name" value="RIMBP1/2/3"/>
</dbReference>
<evidence type="ECO:0000256" key="1">
    <source>
        <dbReference type="ARBA" id="ARBA00022443"/>
    </source>
</evidence>
<dbReference type="Proteomes" id="UP000001555">
    <property type="component" value="Unassembled WGS sequence"/>
</dbReference>
<dbReference type="Gene3D" id="2.30.30.40">
    <property type="entry name" value="SH3 Domains"/>
    <property type="match status" value="1"/>
</dbReference>
<dbReference type="EnsemblMetazoa" id="ISCW001034-RA">
    <property type="protein sequence ID" value="ISCW001034-PA"/>
    <property type="gene ID" value="ISCW001034"/>
</dbReference>
<dbReference type="STRING" id="6945.B7P1B7"/>
<evidence type="ECO:0000256" key="4">
    <source>
        <dbReference type="SAM" id="MobiDB-lite"/>
    </source>
</evidence>
<dbReference type="HOGENOM" id="CLU_442980_0_0_1"/>
<dbReference type="PaxDb" id="6945-B7P1B7"/>
<evidence type="ECO:0000256" key="2">
    <source>
        <dbReference type="PROSITE-ProRule" id="PRU00192"/>
    </source>
</evidence>
<gene>
    <name evidence="6" type="ORF">IscW_ISCW001034</name>
</gene>
<dbReference type="InterPro" id="IPR036028">
    <property type="entry name" value="SH3-like_dom_sf"/>
</dbReference>
<dbReference type="EMBL" id="ABJB010430939">
    <property type="status" value="NOT_ANNOTATED_CDS"/>
    <property type="molecule type" value="Genomic_DNA"/>
</dbReference>
<dbReference type="SMART" id="SM00326">
    <property type="entry name" value="SH3"/>
    <property type="match status" value="1"/>
</dbReference>
<sequence length="617" mass="67334">MKTERQLLEALEQKIEVEAQNAALEEQIARLNAESWSERRRLSAEARARSAQCSALEALVSHLRQAADQRRLLERQHAQALEEVRAARQAASVHKADAACLDTIQGLESKVRELQKKCELQNVLHEELVLEMASLRRQQTQQRNRGARDAWRAGRSFSAEARAPASLYAPACDQTCSLELSDQLMLDAETSRSSHGRCGARSASPPLLLDDTGLGDHVGTGPSLTCSSAAKKSTELSLSRTTTATTTREVDRILARIQQDNRVLAELEKSRATIGYPVSVANLERLRQSIEAGDSQGQVVSHEPLTPSVASMLLQSQLRSTITMQELDGLMAKLEQDNRILAELDKKRACLGSSCTGYHTRMCSTTSLSTTLTGSHHGALAPVAASRSSLGVSAGGRGSLGGLTLPTLPAVSEPPNGVLGAVSPGLARMHHVATPTVRQDSHGMLMAQEDSLGVESVEFVDLPGRGRCRVYVARYSYDPLKQSPNEHPEAELYLNAGDYILIFGDMDEDGFFNGELMDGRKGLVPSNFVLKLTGEDLFEFQTTILYGNRDSDDSSASFSYAPDLDALVGADEQHRLPPEDLHRMNDYIDLEDIEEVDEDALSETERENDGMGAWTSI</sequence>
<dbReference type="VEuPathDB" id="VectorBase:ISCI001034"/>
<evidence type="ECO:0000313" key="8">
    <source>
        <dbReference type="Proteomes" id="UP000001555"/>
    </source>
</evidence>
<dbReference type="Pfam" id="PF14604">
    <property type="entry name" value="SH3_9"/>
    <property type="match status" value="1"/>
</dbReference>
<feature type="domain" description="SH3" evidence="5">
    <location>
        <begin position="466"/>
        <end position="534"/>
    </location>
</feature>
<dbReference type="PANTHER" id="PTHR14234:SF19">
    <property type="entry name" value="RIM-BINDING PROTEIN, ISOFORM F"/>
    <property type="match status" value="1"/>
</dbReference>
<reference evidence="6 8" key="1">
    <citation type="submission" date="2008-03" db="EMBL/GenBank/DDBJ databases">
        <title>Annotation of Ixodes scapularis.</title>
        <authorList>
            <consortium name="Ixodes scapularis Genome Project Consortium"/>
            <person name="Caler E."/>
            <person name="Hannick L.I."/>
            <person name="Bidwell S."/>
            <person name="Joardar V."/>
            <person name="Thiagarajan M."/>
            <person name="Amedeo P."/>
            <person name="Galinsky K.J."/>
            <person name="Schobel S."/>
            <person name="Inman J."/>
            <person name="Hostetler J."/>
            <person name="Miller J."/>
            <person name="Hammond M."/>
            <person name="Megy K."/>
            <person name="Lawson D."/>
            <person name="Kodira C."/>
            <person name="Sutton G."/>
            <person name="Meyer J."/>
            <person name="Hill C.A."/>
            <person name="Birren B."/>
            <person name="Nene V."/>
            <person name="Collins F."/>
            <person name="Alarcon-Chaidez F."/>
            <person name="Wikel S."/>
            <person name="Strausberg R."/>
        </authorList>
    </citation>
    <scope>NUCLEOTIDE SEQUENCE [LARGE SCALE GENOMIC DNA]</scope>
    <source>
        <strain evidence="8">Wikel</strain>
        <strain evidence="6">Wikel colony</strain>
    </source>
</reference>
<protein>
    <recommendedName>
        <fullName evidence="5">SH3 domain-containing protein</fullName>
    </recommendedName>
</protein>
<dbReference type="EMBL" id="ABJB010521370">
    <property type="status" value="NOT_ANNOTATED_CDS"/>
    <property type="molecule type" value="Genomic_DNA"/>
</dbReference>
<keyword evidence="1 2" id="KW-0728">SH3 domain</keyword>
<evidence type="ECO:0000259" key="5">
    <source>
        <dbReference type="PROSITE" id="PS50002"/>
    </source>
</evidence>
<accession>B7P1B7</accession>
<dbReference type="SUPFAM" id="SSF50044">
    <property type="entry name" value="SH3-domain"/>
    <property type="match status" value="1"/>
</dbReference>
<reference evidence="7" key="2">
    <citation type="submission" date="2020-05" db="UniProtKB">
        <authorList>
            <consortium name="EnsemblMetazoa"/>
        </authorList>
    </citation>
    <scope>IDENTIFICATION</scope>
    <source>
        <strain evidence="7">wikel</strain>
    </source>
</reference>
<organism>
    <name type="scientific">Ixodes scapularis</name>
    <name type="common">Black-legged tick</name>
    <name type="synonym">Deer tick</name>
    <dbReference type="NCBI Taxonomy" id="6945"/>
    <lineage>
        <taxon>Eukaryota</taxon>
        <taxon>Metazoa</taxon>
        <taxon>Ecdysozoa</taxon>
        <taxon>Arthropoda</taxon>
        <taxon>Chelicerata</taxon>
        <taxon>Arachnida</taxon>
        <taxon>Acari</taxon>
        <taxon>Parasitiformes</taxon>
        <taxon>Ixodida</taxon>
        <taxon>Ixodoidea</taxon>
        <taxon>Ixodidae</taxon>
        <taxon>Ixodinae</taxon>
        <taxon>Ixodes</taxon>
    </lineage>
</organism>
<dbReference type="InParanoid" id="B7P1B7"/>
<feature type="region of interest" description="Disordered" evidence="4">
    <location>
        <begin position="597"/>
        <end position="617"/>
    </location>
</feature>
<dbReference type="AlphaFoldDB" id="B7P1B7"/>
<dbReference type="EMBL" id="DS615930">
    <property type="protein sequence ID" value="EEC00389.1"/>
    <property type="molecule type" value="Genomic_DNA"/>
</dbReference>